<accession>A0ABP0USC8</accession>
<dbReference type="PANTHER" id="PTHR15039:SF11">
    <property type="entry name" value="DOLICHOL PHOSPHATE-MANNOSE BIOSYNTHESIS REGULATORY PROTEIN"/>
    <property type="match status" value="1"/>
</dbReference>
<evidence type="ECO:0000313" key="9">
    <source>
        <dbReference type="Proteomes" id="UP001497512"/>
    </source>
</evidence>
<comment type="function">
    <text evidence="7">Regulatory subunit of the dolichol-phosphate mannose (DPM) synthase complex; essential for the ER localization.</text>
</comment>
<name>A0ABP0USC8_9BRYO</name>
<evidence type="ECO:0000256" key="3">
    <source>
        <dbReference type="ARBA" id="ARBA00022692"/>
    </source>
</evidence>
<organism evidence="8 9">
    <name type="scientific">Sphagnum troendelagicum</name>
    <dbReference type="NCBI Taxonomy" id="128251"/>
    <lineage>
        <taxon>Eukaryota</taxon>
        <taxon>Viridiplantae</taxon>
        <taxon>Streptophyta</taxon>
        <taxon>Embryophyta</taxon>
        <taxon>Bryophyta</taxon>
        <taxon>Sphagnophytina</taxon>
        <taxon>Sphagnopsida</taxon>
        <taxon>Sphagnales</taxon>
        <taxon>Sphagnaceae</taxon>
        <taxon>Sphagnum</taxon>
    </lineage>
</organism>
<protein>
    <recommendedName>
        <fullName evidence="7">Dolichol phosphate-mannose biosynthesis regulatory protein</fullName>
    </recommendedName>
</protein>
<dbReference type="Proteomes" id="UP001497512">
    <property type="component" value="Chromosome 6"/>
</dbReference>
<keyword evidence="9" id="KW-1185">Reference proteome</keyword>
<dbReference type="InterPro" id="IPR009914">
    <property type="entry name" value="DPM2"/>
</dbReference>
<evidence type="ECO:0000256" key="7">
    <source>
        <dbReference type="RuleBase" id="RU365084"/>
    </source>
</evidence>
<gene>
    <name evidence="8" type="ORF">CSSPTR1EN2_LOCUS18824</name>
</gene>
<comment type="subcellular location">
    <subcellularLocation>
        <location evidence="1 7">Endoplasmic reticulum membrane</location>
        <topology evidence="1 7">Multi-pass membrane protein</topology>
    </subcellularLocation>
</comment>
<evidence type="ECO:0000313" key="8">
    <source>
        <dbReference type="EMBL" id="CAK9228160.1"/>
    </source>
</evidence>
<evidence type="ECO:0000256" key="4">
    <source>
        <dbReference type="ARBA" id="ARBA00022824"/>
    </source>
</evidence>
<dbReference type="PANTHER" id="PTHR15039">
    <property type="entry name" value="DOLICHOL PHOSPHATE-MANNOSE BIOSYNTHESIS REGULATORY PROTEIN"/>
    <property type="match status" value="1"/>
</dbReference>
<comment type="similarity">
    <text evidence="2 7">Belongs to the DPM2 family.</text>
</comment>
<evidence type="ECO:0000256" key="2">
    <source>
        <dbReference type="ARBA" id="ARBA00005478"/>
    </source>
</evidence>
<feature type="transmembrane region" description="Helical" evidence="7">
    <location>
        <begin position="49"/>
        <end position="73"/>
    </location>
</feature>
<reference evidence="8" key="1">
    <citation type="submission" date="2024-02" db="EMBL/GenBank/DDBJ databases">
        <authorList>
            <consortium name="ELIXIR-Norway"/>
            <consortium name="Elixir Norway"/>
        </authorList>
    </citation>
    <scope>NUCLEOTIDE SEQUENCE</scope>
</reference>
<evidence type="ECO:0000256" key="1">
    <source>
        <dbReference type="ARBA" id="ARBA00004477"/>
    </source>
</evidence>
<dbReference type="EMBL" id="OZ019898">
    <property type="protein sequence ID" value="CAK9228160.1"/>
    <property type="molecule type" value="Genomic_DNA"/>
</dbReference>
<keyword evidence="5 7" id="KW-1133">Transmembrane helix</keyword>
<evidence type="ECO:0000256" key="6">
    <source>
        <dbReference type="ARBA" id="ARBA00023136"/>
    </source>
</evidence>
<feature type="transmembrane region" description="Helical" evidence="7">
    <location>
        <begin position="7"/>
        <end position="29"/>
    </location>
</feature>
<keyword evidence="3 7" id="KW-0812">Transmembrane</keyword>
<dbReference type="Pfam" id="PF07297">
    <property type="entry name" value="DPM2"/>
    <property type="match status" value="1"/>
</dbReference>
<comment type="pathway">
    <text evidence="7">Protein modification; protein glycosylation.</text>
</comment>
<evidence type="ECO:0000256" key="5">
    <source>
        <dbReference type="ARBA" id="ARBA00022989"/>
    </source>
</evidence>
<proteinExistence type="inferred from homology"/>
<sequence>MELGDRALGLLLLLFSSTLFAYYTFWVIITPFVDTDHFVHNYFPAREYAIIIPGLAGAALISFVLVFVGVVMVKSRHAKPKAKTS</sequence>
<keyword evidence="6 7" id="KW-0472">Membrane</keyword>
<keyword evidence="4 7" id="KW-0256">Endoplasmic reticulum</keyword>
<comment type="subunit">
    <text evidence="7">Component of the dolichol-phosphate mannose (DPM) synthase complex.</text>
</comment>